<dbReference type="InterPro" id="IPR036864">
    <property type="entry name" value="Zn2-C6_fun-type_DNA-bd_sf"/>
</dbReference>
<keyword evidence="2" id="KW-0238">DNA-binding</keyword>
<dbReference type="InterPro" id="IPR052400">
    <property type="entry name" value="Zn2-C6_fungal_TF"/>
</dbReference>
<sequence>MAEYVLSDATADQQRVMRRHRARHTKSRNGCYNCKSRRVKCDELQPACGTCSSRGEPCSYPRPRILLQKPSKSRKDQTDDDSGSSMPVSWASPDECPQLGAIDLMGSNATVPANFGEPQHGQQSLAMDDLKLLQFFHLHTASRMALQPRRVMVWQRVIPEFANKNRNLMHLLLALGGIHMVIQQAEFSRQGALDDSDTVDLAIIQGHHQKGLEGFREELSCISPANADHVLAGSLLLVGYAFASLKVQRLNSLAELQQAPRSSSTNEILHLNWLYLNRGVSSVLSDQWNVLKASRLRQMVVFPHTEEFWNDLQIDARLSRLSRCSPRLLKFAEGADQAVVNLKSALKALEAPKDEVPNCPGAPTSEPSPSMTSDWILDAHFAALEILEKSYSRVLAVLRCAATEIPVDTEIQMDFEDAAILGWPVALSSPFLLSLQESEHNFLHGYSLVLLAHFYLVNTLVDTWFLQGSFEGDIFKVKSLIDAMDDNLLSTFMLWPNEVVAMPSKSTS</sequence>
<dbReference type="PANTHER" id="PTHR47657">
    <property type="entry name" value="STEROL REGULATORY ELEMENT-BINDING PROTEIN ECM22"/>
    <property type="match status" value="1"/>
</dbReference>
<dbReference type="AlphaFoldDB" id="A0A9W4MWD6"/>
<dbReference type="InterPro" id="IPR021858">
    <property type="entry name" value="Fun_TF"/>
</dbReference>
<reference evidence="7" key="1">
    <citation type="submission" date="2021-07" db="EMBL/GenBank/DDBJ databases">
        <authorList>
            <person name="Branca A.L. A."/>
        </authorList>
    </citation>
    <scope>NUCLEOTIDE SEQUENCE</scope>
</reference>
<dbReference type="Proteomes" id="UP001153618">
    <property type="component" value="Unassembled WGS sequence"/>
</dbReference>
<evidence type="ECO:0000256" key="1">
    <source>
        <dbReference type="ARBA" id="ARBA00023015"/>
    </source>
</evidence>
<feature type="domain" description="Zn(2)-C6 fungal-type" evidence="6">
    <location>
        <begin position="30"/>
        <end position="60"/>
    </location>
</feature>
<dbReference type="GO" id="GO:0008270">
    <property type="term" value="F:zinc ion binding"/>
    <property type="evidence" value="ECO:0007669"/>
    <property type="project" value="InterPro"/>
</dbReference>
<keyword evidence="8" id="KW-1185">Reference proteome</keyword>
<dbReference type="OrthoDB" id="3546279at2759"/>
<evidence type="ECO:0000256" key="2">
    <source>
        <dbReference type="ARBA" id="ARBA00023125"/>
    </source>
</evidence>
<dbReference type="EMBL" id="CAJVOS010000027">
    <property type="protein sequence ID" value="CAG8122814.1"/>
    <property type="molecule type" value="Genomic_DNA"/>
</dbReference>
<gene>
    <name evidence="7" type="ORF">POLS_LOCUS5283</name>
</gene>
<dbReference type="Gene3D" id="4.10.240.10">
    <property type="entry name" value="Zn(2)-C6 fungal-type DNA-binding domain"/>
    <property type="match status" value="1"/>
</dbReference>
<name>A0A9W4MWD6_PENOL</name>
<evidence type="ECO:0000259" key="6">
    <source>
        <dbReference type="PROSITE" id="PS50048"/>
    </source>
</evidence>
<dbReference type="CDD" id="cd00067">
    <property type="entry name" value="GAL4"/>
    <property type="match status" value="1"/>
</dbReference>
<dbReference type="PROSITE" id="PS00463">
    <property type="entry name" value="ZN2_CY6_FUNGAL_1"/>
    <property type="match status" value="1"/>
</dbReference>
<dbReference type="SUPFAM" id="SSF57701">
    <property type="entry name" value="Zn2/Cys6 DNA-binding domain"/>
    <property type="match status" value="1"/>
</dbReference>
<evidence type="ECO:0000256" key="3">
    <source>
        <dbReference type="ARBA" id="ARBA00023163"/>
    </source>
</evidence>
<protein>
    <recommendedName>
        <fullName evidence="6">Zn(2)-C6 fungal-type domain-containing protein</fullName>
    </recommendedName>
</protein>
<feature type="region of interest" description="Disordered" evidence="5">
    <location>
        <begin position="62"/>
        <end position="92"/>
    </location>
</feature>
<accession>A0A9W4MWD6</accession>
<keyword evidence="4" id="KW-0539">Nucleus</keyword>
<evidence type="ECO:0000313" key="8">
    <source>
        <dbReference type="Proteomes" id="UP001153618"/>
    </source>
</evidence>
<dbReference type="SMART" id="SM00066">
    <property type="entry name" value="GAL4"/>
    <property type="match status" value="1"/>
</dbReference>
<organism evidence="7 8">
    <name type="scientific">Penicillium olsonii</name>
    <dbReference type="NCBI Taxonomy" id="99116"/>
    <lineage>
        <taxon>Eukaryota</taxon>
        <taxon>Fungi</taxon>
        <taxon>Dikarya</taxon>
        <taxon>Ascomycota</taxon>
        <taxon>Pezizomycotina</taxon>
        <taxon>Eurotiomycetes</taxon>
        <taxon>Eurotiomycetidae</taxon>
        <taxon>Eurotiales</taxon>
        <taxon>Aspergillaceae</taxon>
        <taxon>Penicillium</taxon>
    </lineage>
</organism>
<evidence type="ECO:0000313" key="7">
    <source>
        <dbReference type="EMBL" id="CAG8122814.1"/>
    </source>
</evidence>
<dbReference type="Pfam" id="PF00172">
    <property type="entry name" value="Zn_clus"/>
    <property type="match status" value="1"/>
</dbReference>
<evidence type="ECO:0000256" key="4">
    <source>
        <dbReference type="ARBA" id="ARBA00023242"/>
    </source>
</evidence>
<dbReference type="PANTHER" id="PTHR47657:SF10">
    <property type="entry name" value="ZN(II)2CYS6 TRANSCRIPTION FACTOR (EUROFUNG)"/>
    <property type="match status" value="1"/>
</dbReference>
<proteinExistence type="predicted"/>
<dbReference type="InterPro" id="IPR001138">
    <property type="entry name" value="Zn2Cys6_DnaBD"/>
</dbReference>
<dbReference type="PROSITE" id="PS50048">
    <property type="entry name" value="ZN2_CY6_FUNGAL_2"/>
    <property type="match status" value="1"/>
</dbReference>
<keyword evidence="3" id="KW-0804">Transcription</keyword>
<dbReference type="GO" id="GO:0000981">
    <property type="term" value="F:DNA-binding transcription factor activity, RNA polymerase II-specific"/>
    <property type="evidence" value="ECO:0007669"/>
    <property type="project" value="InterPro"/>
</dbReference>
<dbReference type="GO" id="GO:0003677">
    <property type="term" value="F:DNA binding"/>
    <property type="evidence" value="ECO:0007669"/>
    <property type="project" value="UniProtKB-KW"/>
</dbReference>
<dbReference type="Pfam" id="PF11951">
    <property type="entry name" value="Fungal_trans_2"/>
    <property type="match status" value="1"/>
</dbReference>
<evidence type="ECO:0000256" key="5">
    <source>
        <dbReference type="SAM" id="MobiDB-lite"/>
    </source>
</evidence>
<feature type="region of interest" description="Disordered" evidence="5">
    <location>
        <begin position="1"/>
        <end position="22"/>
    </location>
</feature>
<comment type="caution">
    <text evidence="7">The sequence shown here is derived from an EMBL/GenBank/DDBJ whole genome shotgun (WGS) entry which is preliminary data.</text>
</comment>
<keyword evidence="1" id="KW-0805">Transcription regulation</keyword>